<evidence type="ECO:0000313" key="4">
    <source>
        <dbReference type="EMBL" id="CAG7724307.1"/>
    </source>
</evidence>
<accession>A0A8J2NSG6</accession>
<dbReference type="GO" id="GO:0016616">
    <property type="term" value="F:oxidoreductase activity, acting on the CH-OH group of donors, NAD or NADP as acceptor"/>
    <property type="evidence" value="ECO:0007669"/>
    <property type="project" value="TreeGrafter"/>
</dbReference>
<keyword evidence="5" id="KW-1185">Reference proteome</keyword>
<comment type="similarity">
    <text evidence="1">Belongs to the short-chain dehydrogenases/reductases (SDR) family.</text>
</comment>
<keyword evidence="3" id="KW-1133">Transmembrane helix</keyword>
<dbReference type="Pfam" id="PF00106">
    <property type="entry name" value="adh_short"/>
    <property type="match status" value="1"/>
</dbReference>
<proteinExistence type="inferred from homology"/>
<dbReference type="EMBL" id="CAJVCH010108233">
    <property type="protein sequence ID" value="CAG7724307.1"/>
    <property type="molecule type" value="Genomic_DNA"/>
</dbReference>
<evidence type="ECO:0000256" key="3">
    <source>
        <dbReference type="SAM" id="Phobius"/>
    </source>
</evidence>
<dbReference type="OrthoDB" id="5840532at2759"/>
<evidence type="ECO:0000313" key="5">
    <source>
        <dbReference type="Proteomes" id="UP000708208"/>
    </source>
</evidence>
<dbReference type="PANTHER" id="PTHR24322:SF736">
    <property type="entry name" value="RETINOL DEHYDROGENASE 10"/>
    <property type="match status" value="1"/>
</dbReference>
<comment type="caution">
    <text evidence="4">The sequence shown here is derived from an EMBL/GenBank/DDBJ whole genome shotgun (WGS) entry which is preliminary data.</text>
</comment>
<reference evidence="4" key="1">
    <citation type="submission" date="2021-06" db="EMBL/GenBank/DDBJ databases">
        <authorList>
            <person name="Hodson N. C."/>
            <person name="Mongue J. A."/>
            <person name="Jaron S. K."/>
        </authorList>
    </citation>
    <scope>NUCLEOTIDE SEQUENCE</scope>
</reference>
<dbReference type="AlphaFoldDB" id="A0A8J2NSG6"/>
<keyword evidence="3" id="KW-0812">Transmembrane</keyword>
<evidence type="ECO:0000256" key="2">
    <source>
        <dbReference type="ARBA" id="ARBA00023002"/>
    </source>
</evidence>
<evidence type="ECO:0000256" key="1">
    <source>
        <dbReference type="ARBA" id="ARBA00006484"/>
    </source>
</evidence>
<feature type="transmembrane region" description="Helical" evidence="3">
    <location>
        <begin position="17"/>
        <end position="37"/>
    </location>
</feature>
<dbReference type="PANTHER" id="PTHR24322">
    <property type="entry name" value="PKSB"/>
    <property type="match status" value="1"/>
</dbReference>
<organism evidence="4 5">
    <name type="scientific">Allacma fusca</name>
    <dbReference type="NCBI Taxonomy" id="39272"/>
    <lineage>
        <taxon>Eukaryota</taxon>
        <taxon>Metazoa</taxon>
        <taxon>Ecdysozoa</taxon>
        <taxon>Arthropoda</taxon>
        <taxon>Hexapoda</taxon>
        <taxon>Collembola</taxon>
        <taxon>Symphypleona</taxon>
        <taxon>Sminthuridae</taxon>
        <taxon>Allacma</taxon>
    </lineage>
</organism>
<gene>
    <name evidence="4" type="ORF">AFUS01_LOCUS13340</name>
</gene>
<protein>
    <submittedName>
        <fullName evidence="4">Uncharacterized protein</fullName>
    </submittedName>
</protein>
<dbReference type="Proteomes" id="UP000708208">
    <property type="component" value="Unassembled WGS sequence"/>
</dbReference>
<keyword evidence="3" id="KW-0472">Membrane</keyword>
<name>A0A8J2NSG6_9HEXA</name>
<dbReference type="InterPro" id="IPR002347">
    <property type="entry name" value="SDR_fam"/>
</dbReference>
<keyword evidence="2" id="KW-0560">Oxidoreductase</keyword>
<sequence length="233" mass="26246">MGDAKTGEWDGFTQLKMSLKFACDILFIIIYTLFCYLREIVNIIVPKTPKSLKGEIILVTGGANGIGREICFDIANRETNLTIISWDLNKERNLELSEELKALGVKNAFEFTIDVTDRKQVVAGAKKIRDTIDLKQLHGDINIPISLAYPYFTQTGLIKDVHIKAKYGFTHSILTPQYVASNIVSGMLLDKEHIYIPKVFLWCQVLLACLPPAAIRMFVDTMEMNIELMGGQK</sequence>